<organism evidence="1 2">
    <name type="scientific">Blautia hydrogenotrophica (strain DSM 10507 / JCM 14656 / S5a33)</name>
    <name type="common">Ruminococcus hydrogenotrophicus</name>
    <dbReference type="NCBI Taxonomy" id="476272"/>
    <lineage>
        <taxon>Bacteria</taxon>
        <taxon>Bacillati</taxon>
        <taxon>Bacillota</taxon>
        <taxon>Clostridia</taxon>
        <taxon>Lachnospirales</taxon>
        <taxon>Lachnospiraceae</taxon>
        <taxon>Blautia</taxon>
    </lineage>
</organism>
<proteinExistence type="predicted"/>
<sequence>MSQEFYTPLTPKFRGEINDSINSQLAELNTCERNTFVSIQEISLNVTKNLIRALPDGYPLRMKKD</sequence>
<dbReference type="EMBL" id="ACBZ01000177">
    <property type="protein sequence ID" value="EEG47805.1"/>
    <property type="molecule type" value="Genomic_DNA"/>
</dbReference>
<dbReference type="Proteomes" id="UP000003100">
    <property type="component" value="Unassembled WGS sequence"/>
</dbReference>
<evidence type="ECO:0000313" key="1">
    <source>
        <dbReference type="EMBL" id="EEG47805.1"/>
    </source>
</evidence>
<dbReference type="PATRIC" id="fig|476272.21.peg.632"/>
<reference evidence="1 2" key="2">
    <citation type="submission" date="2009-02" db="EMBL/GenBank/DDBJ databases">
        <title>Draft genome sequence of Blautia hydrogenotrophica DSM 10507 (Ruminococcus hydrogenotrophicus DSM 10507).</title>
        <authorList>
            <person name="Sudarsanam P."/>
            <person name="Ley R."/>
            <person name="Guruge J."/>
            <person name="Turnbaugh P.J."/>
            <person name="Mahowald M."/>
            <person name="Liep D."/>
            <person name="Gordon J."/>
        </authorList>
    </citation>
    <scope>NUCLEOTIDE SEQUENCE [LARGE SCALE GENOMIC DNA]</scope>
    <source>
        <strain evidence="2">DSM 10507 / JCM 14656 / S5a33</strain>
    </source>
</reference>
<name>C0CR42_BLAHS</name>
<dbReference type="HOGENOM" id="CLU_2841067_0_0_9"/>
<evidence type="ECO:0000313" key="2">
    <source>
        <dbReference type="Proteomes" id="UP000003100"/>
    </source>
</evidence>
<dbReference type="AlphaFoldDB" id="C0CR42"/>
<protein>
    <submittedName>
        <fullName evidence="1">Uncharacterized protein</fullName>
    </submittedName>
</protein>
<gene>
    <name evidence="1" type="ORF">RUMHYD_03355</name>
</gene>
<reference evidence="1 2" key="1">
    <citation type="submission" date="2009-01" db="EMBL/GenBank/DDBJ databases">
        <authorList>
            <person name="Fulton L."/>
            <person name="Clifton S."/>
            <person name="Fulton B."/>
            <person name="Xu J."/>
            <person name="Minx P."/>
            <person name="Pepin K.H."/>
            <person name="Johnson M."/>
            <person name="Bhonagiri V."/>
            <person name="Nash W.E."/>
            <person name="Mardis E.R."/>
            <person name="Wilson R.K."/>
        </authorList>
    </citation>
    <scope>NUCLEOTIDE SEQUENCE [LARGE SCALE GENOMIC DNA]</scope>
    <source>
        <strain evidence="2">DSM 10507 / JCM 14656 / S5a33</strain>
    </source>
</reference>
<accession>C0CR42</accession>
<keyword evidence="2" id="KW-1185">Reference proteome</keyword>
<dbReference type="RefSeq" id="WP_005951518.1">
    <property type="nucleotide sequence ID" value="NZ_CP136423.1"/>
</dbReference>
<dbReference type="GeneID" id="86822224"/>
<comment type="caution">
    <text evidence="1">The sequence shown here is derived from an EMBL/GenBank/DDBJ whole genome shotgun (WGS) entry which is preliminary data.</text>
</comment>